<organism evidence="2 3">
    <name type="scientific">Mycolicibacterium thermoresistibile</name>
    <name type="common">Mycobacterium thermoresistibile</name>
    <dbReference type="NCBI Taxonomy" id="1797"/>
    <lineage>
        <taxon>Bacteria</taxon>
        <taxon>Bacillati</taxon>
        <taxon>Actinomycetota</taxon>
        <taxon>Actinomycetes</taxon>
        <taxon>Mycobacteriales</taxon>
        <taxon>Mycobacteriaceae</taxon>
        <taxon>Mycolicibacterium</taxon>
    </lineage>
</organism>
<dbReference type="RefSeq" id="WP_040546626.1">
    <property type="nucleotide sequence ID" value="NZ_JACKTR010000012.1"/>
</dbReference>
<protein>
    <recommendedName>
        <fullName evidence="1">DUF7196 domain-containing protein</fullName>
    </recommendedName>
</protein>
<dbReference type="AlphaFoldDB" id="A0A117IN47"/>
<dbReference type="InterPro" id="IPR055620">
    <property type="entry name" value="DUF7196"/>
</dbReference>
<comment type="caution">
    <text evidence="2">The sequence shown here is derived from an EMBL/GenBank/DDBJ whole genome shotgun (WGS) entry which is preliminary data.</text>
</comment>
<reference evidence="2 3" key="1">
    <citation type="journal article" date="2016" name="Genome Announc.">
        <title>Draft Genome Sequences of Five Rapidly Growing Mycobacterium Species, M. thermoresistibile, M. fortuitum subsp. acetamidolyticum, M. canariasense, M. brisbanense, and M. novocastrense.</title>
        <authorList>
            <person name="Katahira K."/>
            <person name="Ogura Y."/>
            <person name="Gotoh Y."/>
            <person name="Hayashi T."/>
        </authorList>
    </citation>
    <scope>NUCLEOTIDE SEQUENCE [LARGE SCALE GENOMIC DNA]</scope>
    <source>
        <strain evidence="2 3">JCM6362</strain>
    </source>
</reference>
<feature type="domain" description="DUF7196" evidence="1">
    <location>
        <begin position="1"/>
        <end position="60"/>
    </location>
</feature>
<evidence type="ECO:0000313" key="3">
    <source>
        <dbReference type="Proteomes" id="UP000069654"/>
    </source>
</evidence>
<accession>A0A117IN47</accession>
<evidence type="ECO:0000313" key="2">
    <source>
        <dbReference type="EMBL" id="GAT16285.1"/>
    </source>
</evidence>
<dbReference type="Proteomes" id="UP000069654">
    <property type="component" value="Unassembled WGS sequence"/>
</dbReference>
<gene>
    <name evidence="2" type="ORF">RMCT_3254</name>
</gene>
<evidence type="ECO:0000259" key="1">
    <source>
        <dbReference type="Pfam" id="PF23826"/>
    </source>
</evidence>
<name>A0A117IN47_MYCTH</name>
<proteinExistence type="predicted"/>
<reference evidence="3" key="2">
    <citation type="submission" date="2016-02" db="EMBL/GenBank/DDBJ databases">
        <title>Draft genome sequence of five rapidly growing Mycobacterium species.</title>
        <authorList>
            <person name="Katahira K."/>
            <person name="Gotou Y."/>
            <person name="Iida K."/>
            <person name="Ogura Y."/>
            <person name="Hayashi T."/>
        </authorList>
    </citation>
    <scope>NUCLEOTIDE SEQUENCE [LARGE SCALE GENOMIC DNA]</scope>
    <source>
        <strain evidence="3">JCM6362</strain>
    </source>
</reference>
<dbReference type="STRING" id="1797.RMCT_3254"/>
<sequence>MGCGCRGKKRAGTRASSGAKVVGFDYVPPGGGDPIRFMTSMEALLEQRKRGGGTIYQVTSD</sequence>
<dbReference type="Pfam" id="PF23826">
    <property type="entry name" value="DUF7196"/>
    <property type="match status" value="1"/>
</dbReference>
<dbReference type="EMBL" id="BCTB01000042">
    <property type="protein sequence ID" value="GAT16285.1"/>
    <property type="molecule type" value="Genomic_DNA"/>
</dbReference>